<dbReference type="CDD" id="cd08255">
    <property type="entry name" value="2-desacetyl-2-hydroxyethyl_bacteriochlorophyllide_like"/>
    <property type="match status" value="1"/>
</dbReference>
<dbReference type="PANTHER" id="PTHR43350">
    <property type="entry name" value="NAD-DEPENDENT ALCOHOL DEHYDROGENASE"/>
    <property type="match status" value="1"/>
</dbReference>
<dbReference type="EMBL" id="BARU01039051">
    <property type="protein sequence ID" value="GAH77348.1"/>
    <property type="molecule type" value="Genomic_DNA"/>
</dbReference>
<dbReference type="GO" id="GO:0046872">
    <property type="term" value="F:metal ion binding"/>
    <property type="evidence" value="ECO:0007669"/>
    <property type="project" value="UniProtKB-KW"/>
</dbReference>
<evidence type="ECO:0000256" key="2">
    <source>
        <dbReference type="ARBA" id="ARBA00008072"/>
    </source>
</evidence>
<dbReference type="Gene3D" id="3.90.180.10">
    <property type="entry name" value="Medium-chain alcohol dehydrogenases, catalytic domain"/>
    <property type="match status" value="1"/>
</dbReference>
<gene>
    <name evidence="7" type="ORF">S03H2_60578</name>
</gene>
<proteinExistence type="inferred from homology"/>
<dbReference type="AlphaFoldDB" id="X1K5K4"/>
<evidence type="ECO:0000256" key="3">
    <source>
        <dbReference type="ARBA" id="ARBA00022723"/>
    </source>
</evidence>
<feature type="non-terminal residue" evidence="7">
    <location>
        <position position="176"/>
    </location>
</feature>
<protein>
    <recommendedName>
        <fullName evidence="6">Alcohol dehydrogenase-like C-terminal domain-containing protein</fullName>
    </recommendedName>
</protein>
<evidence type="ECO:0000256" key="5">
    <source>
        <dbReference type="ARBA" id="ARBA00023002"/>
    </source>
</evidence>
<dbReference type="Gene3D" id="3.40.50.720">
    <property type="entry name" value="NAD(P)-binding Rossmann-like Domain"/>
    <property type="match status" value="1"/>
</dbReference>
<comment type="similarity">
    <text evidence="2">Belongs to the zinc-containing alcohol dehydrogenase family.</text>
</comment>
<keyword evidence="3" id="KW-0479">Metal-binding</keyword>
<evidence type="ECO:0000256" key="1">
    <source>
        <dbReference type="ARBA" id="ARBA00001947"/>
    </source>
</evidence>
<dbReference type="SUPFAM" id="SSF51735">
    <property type="entry name" value="NAD(P)-binding Rossmann-fold domains"/>
    <property type="match status" value="1"/>
</dbReference>
<feature type="domain" description="Alcohol dehydrogenase-like C-terminal" evidence="6">
    <location>
        <begin position="77"/>
        <end position="172"/>
    </location>
</feature>
<evidence type="ECO:0000259" key="6">
    <source>
        <dbReference type="Pfam" id="PF00107"/>
    </source>
</evidence>
<evidence type="ECO:0000313" key="7">
    <source>
        <dbReference type="EMBL" id="GAH77348.1"/>
    </source>
</evidence>
<name>X1K5K4_9ZZZZ</name>
<keyword evidence="4" id="KW-0862">Zinc</keyword>
<dbReference type="PANTHER" id="PTHR43350:SF19">
    <property type="entry name" value="D-GULOSIDE 3-DEHYDROGENASE"/>
    <property type="match status" value="1"/>
</dbReference>
<organism evidence="7">
    <name type="scientific">marine sediment metagenome</name>
    <dbReference type="NCBI Taxonomy" id="412755"/>
    <lineage>
        <taxon>unclassified sequences</taxon>
        <taxon>metagenomes</taxon>
        <taxon>ecological metagenomes</taxon>
    </lineage>
</organism>
<sequence length="176" mass="18444">MGVDEFEAGEIVACAGAGYAVHAEVIFVPKNLCVKIPDEVGFDYAAFTTLGAIAMQGVRQAQLTLGENIVIIGLGVVGQLTIQIVKAAGCKVMGIDIDLWKVELAKKLGIDGGVVRDRGDILKEIRAFSGGRGIDAVIITAGTSSSDPVELAGKILRDRGRIVVVGAVKMNIPRKN</sequence>
<evidence type="ECO:0000256" key="4">
    <source>
        <dbReference type="ARBA" id="ARBA00022833"/>
    </source>
</evidence>
<dbReference type="InterPro" id="IPR011032">
    <property type="entry name" value="GroES-like_sf"/>
</dbReference>
<keyword evidence="5" id="KW-0560">Oxidoreductase</keyword>
<dbReference type="GO" id="GO:0016491">
    <property type="term" value="F:oxidoreductase activity"/>
    <property type="evidence" value="ECO:0007669"/>
    <property type="project" value="UniProtKB-KW"/>
</dbReference>
<dbReference type="InterPro" id="IPR013149">
    <property type="entry name" value="ADH-like_C"/>
</dbReference>
<dbReference type="Pfam" id="PF00107">
    <property type="entry name" value="ADH_zinc_N"/>
    <property type="match status" value="1"/>
</dbReference>
<dbReference type="SUPFAM" id="SSF50129">
    <property type="entry name" value="GroES-like"/>
    <property type="match status" value="1"/>
</dbReference>
<comment type="caution">
    <text evidence="7">The sequence shown here is derived from an EMBL/GenBank/DDBJ whole genome shotgun (WGS) entry which is preliminary data.</text>
</comment>
<accession>X1K5K4</accession>
<reference evidence="7" key="1">
    <citation type="journal article" date="2014" name="Front. Microbiol.">
        <title>High frequency of phylogenetically diverse reductive dehalogenase-homologous genes in deep subseafloor sedimentary metagenomes.</title>
        <authorList>
            <person name="Kawai M."/>
            <person name="Futagami T."/>
            <person name="Toyoda A."/>
            <person name="Takaki Y."/>
            <person name="Nishi S."/>
            <person name="Hori S."/>
            <person name="Arai W."/>
            <person name="Tsubouchi T."/>
            <person name="Morono Y."/>
            <person name="Uchiyama I."/>
            <person name="Ito T."/>
            <person name="Fujiyama A."/>
            <person name="Inagaki F."/>
            <person name="Takami H."/>
        </authorList>
    </citation>
    <scope>NUCLEOTIDE SEQUENCE</scope>
    <source>
        <strain evidence="7">Expedition CK06-06</strain>
    </source>
</reference>
<comment type="cofactor">
    <cofactor evidence="1">
        <name>Zn(2+)</name>
        <dbReference type="ChEBI" id="CHEBI:29105"/>
    </cofactor>
</comment>
<dbReference type="InterPro" id="IPR036291">
    <property type="entry name" value="NAD(P)-bd_dom_sf"/>
</dbReference>